<comment type="subcellular location">
    <subcellularLocation>
        <location evidence="1">Membrane</location>
        <topology evidence="1">Multi-pass membrane protein</topology>
    </subcellularLocation>
    <subcellularLocation>
        <location evidence="2">Plastid</location>
        <location evidence="2">Chloroplast</location>
    </subcellularLocation>
</comment>
<evidence type="ECO:0000256" key="6">
    <source>
        <dbReference type="ARBA" id="ARBA00022989"/>
    </source>
</evidence>
<dbReference type="SUPFAM" id="SSF103511">
    <property type="entry name" value="Chlorophyll a-b binding protein"/>
    <property type="match status" value="1"/>
</dbReference>
<keyword evidence="5" id="KW-0812">Transmembrane</keyword>
<dbReference type="GO" id="GO:0016020">
    <property type="term" value="C:membrane"/>
    <property type="evidence" value="ECO:0007669"/>
    <property type="project" value="UniProtKB-SubCell"/>
</dbReference>
<dbReference type="Pfam" id="PF00504">
    <property type="entry name" value="Chloroa_b-bind"/>
    <property type="match status" value="1"/>
</dbReference>
<dbReference type="EMBL" id="JBJQOH010000003">
    <property type="protein sequence ID" value="KAL3692475.1"/>
    <property type="molecule type" value="Genomic_DNA"/>
</dbReference>
<evidence type="ECO:0000256" key="1">
    <source>
        <dbReference type="ARBA" id="ARBA00004141"/>
    </source>
</evidence>
<keyword evidence="7" id="KW-0472">Membrane</keyword>
<dbReference type="AlphaFoldDB" id="A0ABD3HLH6"/>
<evidence type="ECO:0000313" key="11">
    <source>
        <dbReference type="Proteomes" id="UP001633002"/>
    </source>
</evidence>
<keyword evidence="6" id="KW-1133">Transmembrane helix</keyword>
<evidence type="ECO:0000256" key="7">
    <source>
        <dbReference type="ARBA" id="ARBA00023136"/>
    </source>
</evidence>
<feature type="region of interest" description="Disordered" evidence="9">
    <location>
        <begin position="80"/>
        <end position="108"/>
    </location>
</feature>
<evidence type="ECO:0000256" key="2">
    <source>
        <dbReference type="ARBA" id="ARBA00004229"/>
    </source>
</evidence>
<keyword evidence="11" id="KW-1185">Reference proteome</keyword>
<evidence type="ECO:0000313" key="10">
    <source>
        <dbReference type="EMBL" id="KAL3692475.1"/>
    </source>
</evidence>
<dbReference type="InterPro" id="IPR022796">
    <property type="entry name" value="Chloroa_b-bind"/>
</dbReference>
<evidence type="ECO:0000256" key="3">
    <source>
        <dbReference type="ARBA" id="ARBA00022528"/>
    </source>
</evidence>
<gene>
    <name evidence="10" type="ORF">R1sor_006126</name>
</gene>
<evidence type="ECO:0000256" key="8">
    <source>
        <dbReference type="ARBA" id="ARBA00037956"/>
    </source>
</evidence>
<organism evidence="10 11">
    <name type="scientific">Riccia sorocarpa</name>
    <dbReference type="NCBI Taxonomy" id="122646"/>
    <lineage>
        <taxon>Eukaryota</taxon>
        <taxon>Viridiplantae</taxon>
        <taxon>Streptophyta</taxon>
        <taxon>Embryophyta</taxon>
        <taxon>Marchantiophyta</taxon>
        <taxon>Marchantiopsida</taxon>
        <taxon>Marchantiidae</taxon>
        <taxon>Marchantiales</taxon>
        <taxon>Ricciaceae</taxon>
        <taxon>Riccia</taxon>
    </lineage>
</organism>
<comment type="caution">
    <text evidence="10">The sequence shown here is derived from an EMBL/GenBank/DDBJ whole genome shotgun (WGS) entry which is preliminary data.</text>
</comment>
<keyword evidence="4" id="KW-0934">Plastid</keyword>
<dbReference type="Proteomes" id="UP001633002">
    <property type="component" value="Unassembled WGS sequence"/>
</dbReference>
<protein>
    <recommendedName>
        <fullName evidence="12">Early light-induced protein</fullName>
    </recommendedName>
</protein>
<evidence type="ECO:0008006" key="12">
    <source>
        <dbReference type="Google" id="ProtNLM"/>
    </source>
</evidence>
<evidence type="ECO:0000256" key="4">
    <source>
        <dbReference type="ARBA" id="ARBA00022640"/>
    </source>
</evidence>
<keyword evidence="3" id="KW-0150">Chloroplast</keyword>
<name>A0ABD3HLH6_9MARC</name>
<dbReference type="PANTHER" id="PTHR14154">
    <property type="entry name" value="UPF0041 BRAIN PROTEIN 44-RELATED"/>
    <property type="match status" value="1"/>
</dbReference>
<sequence>MAAVMSAMQASVAVNTGALSSVTSSANGRRVMGKSLSPPLVSRTGLTVRCQAGKDGLREAVDRNTKVDITREDVLRNMEQNESEKKSVFGTIPSSGAPYPRSEIERRPETGDNSLGSLFMFDGAAPETINGRLAAVGFVWALLSEKATGLGVWQQLFNPGAAGLVNFVAVVQIITFASIIPLLKGESPDSRRWGPFTARAERWNGRLAMIGFAALLIDEAIRGMPFLNGIH</sequence>
<proteinExistence type="inferred from homology"/>
<reference evidence="10 11" key="1">
    <citation type="submission" date="2024-09" db="EMBL/GenBank/DDBJ databases">
        <title>Chromosome-scale assembly of Riccia sorocarpa.</title>
        <authorList>
            <person name="Paukszto L."/>
        </authorList>
    </citation>
    <scope>NUCLEOTIDE SEQUENCE [LARGE SCALE GENOMIC DNA]</scope>
    <source>
        <strain evidence="10">LP-2024</strain>
        <tissue evidence="10">Aerial parts of the thallus</tissue>
    </source>
</reference>
<dbReference type="GO" id="GO:0009507">
    <property type="term" value="C:chloroplast"/>
    <property type="evidence" value="ECO:0007669"/>
    <property type="project" value="UniProtKB-SubCell"/>
</dbReference>
<evidence type="ECO:0000256" key="9">
    <source>
        <dbReference type="SAM" id="MobiDB-lite"/>
    </source>
</evidence>
<comment type="similarity">
    <text evidence="8">Belongs to the ELIP/psbS family.</text>
</comment>
<accession>A0ABD3HLH6</accession>
<evidence type="ECO:0000256" key="5">
    <source>
        <dbReference type="ARBA" id="ARBA00022692"/>
    </source>
</evidence>